<proteinExistence type="predicted"/>
<protein>
    <submittedName>
        <fullName evidence="2">Uncharacterized protein</fullName>
    </submittedName>
</protein>
<dbReference type="EMBL" id="KF900458">
    <property type="protein sequence ID" value="AIE95711.1"/>
    <property type="molecule type" value="Genomic_DNA"/>
</dbReference>
<dbReference type="AlphaFoldDB" id="A0A075G1T5"/>
<accession>A0A075G1T5</accession>
<sequence>MASKKGIGITVTILVGVVAASFLVYLIPEDTTMKFVVSDFEKHLDDIDERTSMLSTAIEESFEDLMNHEISPDEYFITASVTQSQVNSLIIELTVSGAPQEWTASYITYVDALKKLNEQIRETVVVANLVKDENVEPVNEIISKIHELRIEISDLVEKSDSLRP</sequence>
<keyword evidence="1" id="KW-1133">Transmembrane helix</keyword>
<feature type="transmembrane region" description="Helical" evidence="1">
    <location>
        <begin position="7"/>
        <end position="27"/>
    </location>
</feature>
<keyword evidence="1" id="KW-0472">Membrane</keyword>
<keyword evidence="1" id="KW-0812">Transmembrane</keyword>
<evidence type="ECO:0000256" key="1">
    <source>
        <dbReference type="SAM" id="Phobius"/>
    </source>
</evidence>
<evidence type="ECO:0000313" key="2">
    <source>
        <dbReference type="EMBL" id="AIE95711.1"/>
    </source>
</evidence>
<organism evidence="2">
    <name type="scientific">uncultured marine thaumarchaeote AD1000_69_E02</name>
    <dbReference type="NCBI Taxonomy" id="1455932"/>
    <lineage>
        <taxon>Archaea</taxon>
        <taxon>Nitrososphaerota</taxon>
        <taxon>environmental samples</taxon>
    </lineage>
</organism>
<name>A0A075G1T5_9ARCH</name>
<reference evidence="2" key="1">
    <citation type="journal article" date="2014" name="Genome Biol. Evol.">
        <title>Pangenome evidence for extensive interdomain horizontal transfer affecting lineage core and shell genes in uncultured planktonic thaumarchaeota and euryarchaeota.</title>
        <authorList>
            <person name="Deschamps P."/>
            <person name="Zivanovic Y."/>
            <person name="Moreira D."/>
            <person name="Rodriguez-Valera F."/>
            <person name="Lopez-Garcia P."/>
        </authorList>
    </citation>
    <scope>NUCLEOTIDE SEQUENCE</scope>
</reference>